<dbReference type="EnsemblProtists" id="PYU1_T014176">
    <property type="protein sequence ID" value="PYU1_T014176"/>
    <property type="gene ID" value="PYU1_G014146"/>
</dbReference>
<reference evidence="2" key="1">
    <citation type="journal article" date="2010" name="Genome Biol.">
        <title>Genome sequence of the necrotrophic plant pathogen Pythium ultimum reveals original pathogenicity mechanisms and effector repertoire.</title>
        <authorList>
            <person name="Levesque C.A."/>
            <person name="Brouwer H."/>
            <person name="Cano L."/>
            <person name="Hamilton J.P."/>
            <person name="Holt C."/>
            <person name="Huitema E."/>
            <person name="Raffaele S."/>
            <person name="Robideau G.P."/>
            <person name="Thines M."/>
            <person name="Win J."/>
            <person name="Zerillo M.M."/>
            <person name="Beakes G.W."/>
            <person name="Boore J.L."/>
            <person name="Busam D."/>
            <person name="Dumas B."/>
            <person name="Ferriera S."/>
            <person name="Fuerstenberg S.I."/>
            <person name="Gachon C.M."/>
            <person name="Gaulin E."/>
            <person name="Govers F."/>
            <person name="Grenville-Briggs L."/>
            <person name="Horner N."/>
            <person name="Hostetler J."/>
            <person name="Jiang R.H."/>
            <person name="Johnson J."/>
            <person name="Krajaejun T."/>
            <person name="Lin H."/>
            <person name="Meijer H.J."/>
            <person name="Moore B."/>
            <person name="Morris P."/>
            <person name="Phuntmart V."/>
            <person name="Puiu D."/>
            <person name="Shetty J."/>
            <person name="Stajich J.E."/>
            <person name="Tripathy S."/>
            <person name="Wawra S."/>
            <person name="van West P."/>
            <person name="Whitty B.R."/>
            <person name="Coutinho P.M."/>
            <person name="Henrissat B."/>
            <person name="Martin F."/>
            <person name="Thomas P.D."/>
            <person name="Tyler B.M."/>
            <person name="De Vries R.P."/>
            <person name="Kamoun S."/>
            <person name="Yandell M."/>
            <person name="Tisserat N."/>
            <person name="Buell C.R."/>
        </authorList>
    </citation>
    <scope>NUCLEOTIDE SEQUENCE</scope>
    <source>
        <strain evidence="2">DAOM:BR144</strain>
    </source>
</reference>
<proteinExistence type="predicted"/>
<reference evidence="1" key="3">
    <citation type="submission" date="2015-02" db="UniProtKB">
        <authorList>
            <consortium name="EnsemblProtists"/>
        </authorList>
    </citation>
    <scope>IDENTIFICATION</scope>
    <source>
        <strain evidence="1">DAOM BR144</strain>
    </source>
</reference>
<dbReference type="VEuPathDB" id="FungiDB:PYU1_G014146"/>
<accession>K3XAC7</accession>
<dbReference type="Proteomes" id="UP000019132">
    <property type="component" value="Unassembled WGS sequence"/>
</dbReference>
<organism evidence="1 2">
    <name type="scientific">Globisporangium ultimum (strain ATCC 200006 / CBS 805.95 / DAOM BR144)</name>
    <name type="common">Pythium ultimum</name>
    <dbReference type="NCBI Taxonomy" id="431595"/>
    <lineage>
        <taxon>Eukaryota</taxon>
        <taxon>Sar</taxon>
        <taxon>Stramenopiles</taxon>
        <taxon>Oomycota</taxon>
        <taxon>Peronosporomycetes</taxon>
        <taxon>Pythiales</taxon>
        <taxon>Pythiaceae</taxon>
        <taxon>Globisporangium</taxon>
    </lineage>
</organism>
<dbReference type="HOGENOM" id="CLU_896012_0_0_1"/>
<dbReference type="AlphaFoldDB" id="K3XAC7"/>
<sequence length="311" mass="34909">MPVPQCRHQLLRRSRQHRAFTEGCVSSISITSVSRWSATRSLASRADGSPSSGFKTACISASIPLPSATKSSSPIRNVSIFSDKNSDPKPSTNSVVTSTYGRNIVSVNKALLVILLIRVTVGSIVRGRKFVLHHQTQIRSLFRKDDTTHSKSWCRRAFALHTLSIHTRVIESAGFDLHFNPLDRRSALPIRQLVPVPHRQCSAVLAFANQLRFSNKSCIVVIIQQNLGYRLHVAAQRDVLRHEKQVVILVVALQQPRRFLLRRLERERRGAASVFVRIEVSAYRKRPLDRWVRCAPSAAHAPPHAEQPHGV</sequence>
<protein>
    <submittedName>
        <fullName evidence="1">Uncharacterized protein</fullName>
    </submittedName>
</protein>
<name>K3XAC7_GLOUD</name>
<dbReference type="EMBL" id="ADOS01001529">
    <property type="status" value="NOT_ANNOTATED_CDS"/>
    <property type="molecule type" value="Genomic_DNA"/>
</dbReference>
<evidence type="ECO:0000313" key="2">
    <source>
        <dbReference type="Proteomes" id="UP000019132"/>
    </source>
</evidence>
<evidence type="ECO:0000313" key="1">
    <source>
        <dbReference type="EnsemblProtists" id="PYU1_T014176"/>
    </source>
</evidence>
<dbReference type="InParanoid" id="K3XAC7"/>
<reference evidence="2" key="2">
    <citation type="submission" date="2010-04" db="EMBL/GenBank/DDBJ databases">
        <authorList>
            <person name="Buell R."/>
            <person name="Hamilton J."/>
            <person name="Hostetler J."/>
        </authorList>
    </citation>
    <scope>NUCLEOTIDE SEQUENCE [LARGE SCALE GENOMIC DNA]</scope>
    <source>
        <strain evidence="2">DAOM:BR144</strain>
    </source>
</reference>
<keyword evidence="2" id="KW-1185">Reference proteome</keyword>